<dbReference type="SMART" id="SM01321">
    <property type="entry name" value="Y1_Tnp"/>
    <property type="match status" value="1"/>
</dbReference>
<gene>
    <name evidence="2" type="ORF">COV49_02820</name>
</gene>
<dbReference type="EMBL" id="PCWW01000048">
    <property type="protein sequence ID" value="PIR13251.1"/>
    <property type="molecule type" value="Genomic_DNA"/>
</dbReference>
<dbReference type="InterPro" id="IPR036515">
    <property type="entry name" value="Transposase_17_sf"/>
</dbReference>
<evidence type="ECO:0000313" key="2">
    <source>
        <dbReference type="EMBL" id="PIR13251.1"/>
    </source>
</evidence>
<comment type="caution">
    <text evidence="2">The sequence shown here is derived from an EMBL/GenBank/DDBJ whole genome shotgun (WGS) entry which is preliminary data.</text>
</comment>
<accession>A0A2M6K910</accession>
<dbReference type="GO" id="GO:0004803">
    <property type="term" value="F:transposase activity"/>
    <property type="evidence" value="ECO:0007669"/>
    <property type="project" value="InterPro"/>
</dbReference>
<feature type="domain" description="Transposase IS200-like" evidence="1">
    <location>
        <begin position="6"/>
        <end position="144"/>
    </location>
</feature>
<dbReference type="Proteomes" id="UP000230869">
    <property type="component" value="Unassembled WGS sequence"/>
</dbReference>
<protein>
    <recommendedName>
        <fullName evidence="1">Transposase IS200-like domain-containing protein</fullName>
    </recommendedName>
</protein>
<evidence type="ECO:0000259" key="1">
    <source>
        <dbReference type="SMART" id="SM01321"/>
    </source>
</evidence>
<evidence type="ECO:0000313" key="3">
    <source>
        <dbReference type="Proteomes" id="UP000230869"/>
    </source>
</evidence>
<dbReference type="GO" id="GO:0003677">
    <property type="term" value="F:DNA binding"/>
    <property type="evidence" value="ECO:0007669"/>
    <property type="project" value="InterPro"/>
</dbReference>
<sequence>MSRIFQSGYYYHIYNRGVDKREIFQDQWDYVRFIKSIRVFNNIRPSGSVYLQDKLKSSPNPSKDSDCLIEIIAYSLLPNHFHFLVKQLKDNGISKFMQKLGMGYTNYFNYKHGRSGYLFQGKFKSKRIKSHEHLCYVSSYVNGNIEIHKVAIAKSWPWSSYQDYLGIRNGTLCDKESVLNDLKSVFEYERFTNYVINNSSKIKEEIKKYFIE</sequence>
<name>A0A2M6K910_9BACT</name>
<organism evidence="2 3">
    <name type="scientific">Candidatus Falkowbacteria bacterium CG11_big_fil_rev_8_21_14_0_20_39_10</name>
    <dbReference type="NCBI Taxonomy" id="1974570"/>
    <lineage>
        <taxon>Bacteria</taxon>
        <taxon>Candidatus Falkowiibacteriota</taxon>
    </lineage>
</organism>
<dbReference type="GO" id="GO:0006313">
    <property type="term" value="P:DNA transposition"/>
    <property type="evidence" value="ECO:0007669"/>
    <property type="project" value="InterPro"/>
</dbReference>
<dbReference type="Pfam" id="PF01797">
    <property type="entry name" value="Y1_Tnp"/>
    <property type="match status" value="1"/>
</dbReference>
<dbReference type="SUPFAM" id="SSF143422">
    <property type="entry name" value="Transposase IS200-like"/>
    <property type="match status" value="1"/>
</dbReference>
<proteinExistence type="predicted"/>
<dbReference type="Gene3D" id="3.30.70.1290">
    <property type="entry name" value="Transposase IS200-like"/>
    <property type="match status" value="1"/>
</dbReference>
<dbReference type="AlphaFoldDB" id="A0A2M6K910"/>
<dbReference type="PANTHER" id="PTHR34322">
    <property type="entry name" value="TRANSPOSASE, Y1_TNP DOMAIN-CONTAINING"/>
    <property type="match status" value="1"/>
</dbReference>
<dbReference type="InterPro" id="IPR002686">
    <property type="entry name" value="Transposase_17"/>
</dbReference>
<reference evidence="2 3" key="1">
    <citation type="submission" date="2017-09" db="EMBL/GenBank/DDBJ databases">
        <title>Depth-based differentiation of microbial function through sediment-hosted aquifers and enrichment of novel symbionts in the deep terrestrial subsurface.</title>
        <authorList>
            <person name="Probst A.J."/>
            <person name="Ladd B."/>
            <person name="Jarett J.K."/>
            <person name="Geller-Mcgrath D.E."/>
            <person name="Sieber C.M."/>
            <person name="Emerson J.B."/>
            <person name="Anantharaman K."/>
            <person name="Thomas B.C."/>
            <person name="Malmstrom R."/>
            <person name="Stieglmeier M."/>
            <person name="Klingl A."/>
            <person name="Woyke T."/>
            <person name="Ryan C.M."/>
            <person name="Banfield J.F."/>
        </authorList>
    </citation>
    <scope>NUCLEOTIDE SEQUENCE [LARGE SCALE GENOMIC DNA]</scope>
    <source>
        <strain evidence="2">CG11_big_fil_rev_8_21_14_0_20_39_10</strain>
    </source>
</reference>
<dbReference type="PANTHER" id="PTHR34322:SF2">
    <property type="entry name" value="TRANSPOSASE IS200-LIKE DOMAIN-CONTAINING PROTEIN"/>
    <property type="match status" value="1"/>
</dbReference>